<gene>
    <name evidence="2" type="ORF">CCUS01_12620</name>
</gene>
<proteinExistence type="predicted"/>
<keyword evidence="1" id="KW-1133">Transmembrane helix</keyword>
<keyword evidence="1" id="KW-0812">Transmembrane</keyword>
<feature type="transmembrane region" description="Helical" evidence="1">
    <location>
        <begin position="12"/>
        <end position="30"/>
    </location>
</feature>
<organism evidence="2 3">
    <name type="scientific">Colletotrichum cuscutae</name>
    <dbReference type="NCBI Taxonomy" id="1209917"/>
    <lineage>
        <taxon>Eukaryota</taxon>
        <taxon>Fungi</taxon>
        <taxon>Dikarya</taxon>
        <taxon>Ascomycota</taxon>
        <taxon>Pezizomycotina</taxon>
        <taxon>Sordariomycetes</taxon>
        <taxon>Hypocreomycetidae</taxon>
        <taxon>Glomerellales</taxon>
        <taxon>Glomerellaceae</taxon>
        <taxon>Colletotrichum</taxon>
        <taxon>Colletotrichum acutatum species complex</taxon>
    </lineage>
</organism>
<keyword evidence="1" id="KW-0472">Membrane</keyword>
<keyword evidence="3" id="KW-1185">Reference proteome</keyword>
<accession>A0AAI9TVH0</accession>
<sequence length="80" mass="9401">MLTTNNGYDSEAVLFHMFLSYLPLFLRPVYWRWRFGLRRCHLIGISRLRKLMGGSLTSFSGLLEWHFLQSTSTTHTSLFS</sequence>
<evidence type="ECO:0000313" key="2">
    <source>
        <dbReference type="EMBL" id="KAK1445294.1"/>
    </source>
</evidence>
<comment type="caution">
    <text evidence="2">The sequence shown here is derived from an EMBL/GenBank/DDBJ whole genome shotgun (WGS) entry which is preliminary data.</text>
</comment>
<name>A0AAI9TVH0_9PEZI</name>
<evidence type="ECO:0000256" key="1">
    <source>
        <dbReference type="SAM" id="Phobius"/>
    </source>
</evidence>
<dbReference type="Proteomes" id="UP001239213">
    <property type="component" value="Unassembled WGS sequence"/>
</dbReference>
<protein>
    <submittedName>
        <fullName evidence="2">Uncharacterized protein</fullName>
    </submittedName>
</protein>
<dbReference type="EMBL" id="MPDP01000324">
    <property type="protein sequence ID" value="KAK1445294.1"/>
    <property type="molecule type" value="Genomic_DNA"/>
</dbReference>
<dbReference type="AlphaFoldDB" id="A0AAI9TVH0"/>
<evidence type="ECO:0000313" key="3">
    <source>
        <dbReference type="Proteomes" id="UP001239213"/>
    </source>
</evidence>
<reference evidence="2" key="1">
    <citation type="submission" date="2016-11" db="EMBL/GenBank/DDBJ databases">
        <title>The genome sequence of Colletotrichum cuscutae.</title>
        <authorList>
            <person name="Baroncelli R."/>
        </authorList>
    </citation>
    <scope>NUCLEOTIDE SEQUENCE</scope>
    <source>
        <strain evidence="2">IMI 304802</strain>
    </source>
</reference>